<comment type="caution">
    <text evidence="2">The sequence shown here is derived from an EMBL/GenBank/DDBJ whole genome shotgun (WGS) entry which is preliminary data.</text>
</comment>
<evidence type="ECO:0000313" key="2">
    <source>
        <dbReference type="EMBL" id="KOS40019.1"/>
    </source>
</evidence>
<organism evidence="2 3">
    <name type="scientific">Penicillium nordicum</name>
    <dbReference type="NCBI Taxonomy" id="229535"/>
    <lineage>
        <taxon>Eukaryota</taxon>
        <taxon>Fungi</taxon>
        <taxon>Dikarya</taxon>
        <taxon>Ascomycota</taxon>
        <taxon>Pezizomycotina</taxon>
        <taxon>Eurotiomycetes</taxon>
        <taxon>Eurotiomycetidae</taxon>
        <taxon>Eurotiales</taxon>
        <taxon>Aspergillaceae</taxon>
        <taxon>Penicillium</taxon>
    </lineage>
</organism>
<evidence type="ECO:0000313" key="3">
    <source>
        <dbReference type="Proteomes" id="UP000037696"/>
    </source>
</evidence>
<feature type="region of interest" description="Disordered" evidence="1">
    <location>
        <begin position="23"/>
        <end position="42"/>
    </location>
</feature>
<evidence type="ECO:0000256" key="1">
    <source>
        <dbReference type="SAM" id="MobiDB-lite"/>
    </source>
</evidence>
<name>A0A0M9WD50_9EURO</name>
<feature type="non-terminal residue" evidence="2">
    <location>
        <position position="1"/>
    </location>
</feature>
<dbReference type="Proteomes" id="UP000037696">
    <property type="component" value="Unassembled WGS sequence"/>
</dbReference>
<gene>
    <name evidence="2" type="ORF">ACN38_g9106</name>
</gene>
<accession>A0A0M9WD50</accession>
<proteinExistence type="predicted"/>
<keyword evidence="3" id="KW-1185">Reference proteome</keyword>
<dbReference type="EMBL" id="LHQQ01000179">
    <property type="protein sequence ID" value="KOS40019.1"/>
    <property type="molecule type" value="Genomic_DNA"/>
</dbReference>
<dbReference type="AlphaFoldDB" id="A0A0M9WD50"/>
<sequence length="42" mass="4610">RPIVLKPKPATVRLVSVIDRRDFEGGDGGGYSKWLSPVSRLS</sequence>
<protein>
    <submittedName>
        <fullName evidence="2">Uncharacterized protein</fullName>
    </submittedName>
</protein>
<reference evidence="2 3" key="1">
    <citation type="submission" date="2015-08" db="EMBL/GenBank/DDBJ databases">
        <title>Genome sequencing of Penicillium nordicum.</title>
        <authorList>
            <person name="Nguyen H.D."/>
            <person name="Seifert K.A."/>
        </authorList>
    </citation>
    <scope>NUCLEOTIDE SEQUENCE [LARGE SCALE GENOMIC DNA]</scope>
    <source>
        <strain evidence="2 3">DAOMC 185683</strain>
    </source>
</reference>